<feature type="transmembrane region" description="Helical" evidence="7">
    <location>
        <begin position="87"/>
        <end position="105"/>
    </location>
</feature>
<evidence type="ECO:0000313" key="8">
    <source>
        <dbReference type="EMBL" id="NIK14712.1"/>
    </source>
</evidence>
<evidence type="ECO:0000256" key="1">
    <source>
        <dbReference type="ARBA" id="ARBA00004651"/>
    </source>
</evidence>
<evidence type="ECO:0000256" key="7">
    <source>
        <dbReference type="SAM" id="Phobius"/>
    </source>
</evidence>
<keyword evidence="6 7" id="KW-0472">Membrane</keyword>
<sequence length="364" mass="40304">MYRWLSSTLIDVTGIVVIAIAAYFMLASQFIGAAWSMKLPASFQQFSTILLSIIIEAVPFVLIGVIIAGCIQIFVTEEQIRRWIPKNRFLAAMMGCVIGALFPGYECGIVPIVRRLVAKGVPLHAAVGFLLTGPLINPIVILATYMAFGNDGTIAALRMGVGFVDALIIAFIIGFLFPSNQLKTAAASDVREHVKRASLFHRLEEVLKHSIDEFFDTGKYLIIGACFAAFMQTYVHTKSLFLFGDGDFGKTIVMMVLAYFLSLCSEADAFIAASFKSLFPVTSILAFLVYGPMIDLKNTIMLLSSFRVRFVLVLLVLITSVVFISVHLMMYKPANKIAWREKIKAKGTNDFRWPLYAPFNSVCL</sequence>
<accession>A0A846MDS1</accession>
<keyword evidence="4 7" id="KW-0812">Transmembrane</keyword>
<feature type="transmembrane region" description="Helical" evidence="7">
    <location>
        <begin position="269"/>
        <end position="290"/>
    </location>
</feature>
<evidence type="ECO:0000256" key="3">
    <source>
        <dbReference type="ARBA" id="ARBA00022475"/>
    </source>
</evidence>
<dbReference type="GO" id="GO:0005886">
    <property type="term" value="C:plasma membrane"/>
    <property type="evidence" value="ECO:0007669"/>
    <property type="project" value="UniProtKB-SubCell"/>
</dbReference>
<dbReference type="Pfam" id="PF03773">
    <property type="entry name" value="ArsP_1"/>
    <property type="match status" value="1"/>
</dbReference>
<feature type="transmembrane region" description="Helical" evidence="7">
    <location>
        <begin position="125"/>
        <end position="148"/>
    </location>
</feature>
<dbReference type="PANTHER" id="PTHR34184">
    <property type="entry name" value="UPF0718 PROTEIN YCGR"/>
    <property type="match status" value="1"/>
</dbReference>
<keyword evidence="3" id="KW-1003">Cell membrane</keyword>
<dbReference type="InterPro" id="IPR005524">
    <property type="entry name" value="DUF318"/>
</dbReference>
<dbReference type="Proteomes" id="UP000532769">
    <property type="component" value="Unassembled WGS sequence"/>
</dbReference>
<evidence type="ECO:0000256" key="6">
    <source>
        <dbReference type="ARBA" id="ARBA00023136"/>
    </source>
</evidence>
<feature type="transmembrane region" description="Helical" evidence="7">
    <location>
        <begin position="310"/>
        <end position="330"/>
    </location>
</feature>
<evidence type="ECO:0000256" key="2">
    <source>
        <dbReference type="ARBA" id="ARBA00006386"/>
    </source>
</evidence>
<feature type="transmembrane region" description="Helical" evidence="7">
    <location>
        <begin position="12"/>
        <end position="37"/>
    </location>
</feature>
<feature type="transmembrane region" description="Helical" evidence="7">
    <location>
        <begin position="155"/>
        <end position="177"/>
    </location>
</feature>
<organism evidence="8 9">
    <name type="scientific">Saccharococcus thermophilus</name>
    <dbReference type="NCBI Taxonomy" id="29396"/>
    <lineage>
        <taxon>Bacteria</taxon>
        <taxon>Bacillati</taxon>
        <taxon>Bacillota</taxon>
        <taxon>Bacilli</taxon>
        <taxon>Bacillales</taxon>
        <taxon>Anoxybacillaceae</taxon>
        <taxon>Saccharococcus</taxon>
    </lineage>
</organism>
<evidence type="ECO:0008006" key="10">
    <source>
        <dbReference type="Google" id="ProtNLM"/>
    </source>
</evidence>
<feature type="transmembrane region" description="Helical" evidence="7">
    <location>
        <begin position="49"/>
        <end position="75"/>
    </location>
</feature>
<reference evidence="8 9" key="1">
    <citation type="submission" date="2020-03" db="EMBL/GenBank/DDBJ databases">
        <title>Genomic Encyclopedia of Archaeal and Bacterial Type Strains, Phase II (KMG-II): from individual species to whole genera.</title>
        <authorList>
            <person name="Goeker M."/>
        </authorList>
    </citation>
    <scope>NUCLEOTIDE SEQUENCE [LARGE SCALE GENOMIC DNA]</scope>
    <source>
        <strain evidence="8 9">DSM 4749</strain>
    </source>
</reference>
<keyword evidence="5 7" id="KW-1133">Transmembrane helix</keyword>
<dbReference type="RefSeq" id="WP_243846001.1">
    <property type="nucleotide sequence ID" value="NZ_JAASRS010000001.1"/>
</dbReference>
<keyword evidence="9" id="KW-1185">Reference proteome</keyword>
<dbReference type="AlphaFoldDB" id="A0A846MDS1"/>
<dbReference type="PANTHER" id="PTHR34184:SF4">
    <property type="entry name" value="UPF0718 PROTEIN YCGR"/>
    <property type="match status" value="1"/>
</dbReference>
<protein>
    <recommendedName>
        <fullName evidence="10">Permease</fullName>
    </recommendedName>
</protein>
<dbReference type="EMBL" id="JAASRS010000001">
    <property type="protein sequence ID" value="NIK14712.1"/>
    <property type="molecule type" value="Genomic_DNA"/>
</dbReference>
<gene>
    <name evidence="8" type="ORF">BDD39_001222</name>
</gene>
<evidence type="ECO:0000256" key="4">
    <source>
        <dbReference type="ARBA" id="ARBA00022692"/>
    </source>
</evidence>
<evidence type="ECO:0000256" key="5">
    <source>
        <dbReference type="ARBA" id="ARBA00022989"/>
    </source>
</evidence>
<comment type="caution">
    <text evidence="8">The sequence shown here is derived from an EMBL/GenBank/DDBJ whole genome shotgun (WGS) entry which is preliminary data.</text>
</comment>
<dbReference type="InterPro" id="IPR052923">
    <property type="entry name" value="UPF0718"/>
</dbReference>
<comment type="similarity">
    <text evidence="2">Belongs to the UPF0718 family.</text>
</comment>
<comment type="subcellular location">
    <subcellularLocation>
        <location evidence="1">Cell membrane</location>
        <topology evidence="1">Multi-pass membrane protein</topology>
    </subcellularLocation>
</comment>
<feature type="transmembrane region" description="Helical" evidence="7">
    <location>
        <begin position="247"/>
        <end position="263"/>
    </location>
</feature>
<evidence type="ECO:0000313" key="9">
    <source>
        <dbReference type="Proteomes" id="UP000532769"/>
    </source>
</evidence>
<proteinExistence type="inferred from homology"/>
<name>A0A846MDS1_9BACL</name>